<dbReference type="InterPro" id="IPR035952">
    <property type="entry name" value="Rhomboid-like_sf"/>
</dbReference>
<evidence type="ECO:0000256" key="2">
    <source>
        <dbReference type="ARBA" id="ARBA00022692"/>
    </source>
</evidence>
<feature type="transmembrane region" description="Helical" evidence="5">
    <location>
        <begin position="241"/>
        <end position="259"/>
    </location>
</feature>
<evidence type="ECO:0000313" key="6">
    <source>
        <dbReference type="EMBL" id="PPE05461.1"/>
    </source>
</evidence>
<evidence type="ECO:0000256" key="4">
    <source>
        <dbReference type="ARBA" id="ARBA00023136"/>
    </source>
</evidence>
<feature type="transmembrane region" description="Helical" evidence="5">
    <location>
        <begin position="378"/>
        <end position="397"/>
    </location>
</feature>
<feature type="transmembrane region" description="Helical" evidence="5">
    <location>
        <begin position="326"/>
        <end position="343"/>
    </location>
</feature>
<keyword evidence="3 5" id="KW-1133">Transmembrane helix</keyword>
<sequence>MDINYKDIKHAFKNFFIREERYKKITKNSQNAIYFYSSTNDINVIKLSNIKLEPGTTDFFLEKLLLKMKISEHHKPKFLNLIVNAELANNFVKDDNGNIEIVGSFDFVKTTLRDFFPKITNLTMEKSTSFFNQQNMVKNQEENEDIGELDLEKITKSVSSLIARTSPNKLIFTWFVLAAAVLTPIVWLSLSIMYNLNNYTLDGIFGVHSLFSGGTTLSLTIDGGQWWRIFTYGFALPTSQMFSNIFVIGFGGIALYTALKFSEATIKAWKLLLVMLMAYIMTGLFVSVMFPMQITAGISNITAIAVGTLIMSVAADSKVTSKFIKLKMIWPVLILILITMMSGGGKEDFIAMGVGLASGSALMALMPLKIEQSMITKIGALVILLALIIVPIIFIFIREFTPATDIRVLDTLEAYIRNGLMSKKTAADIVARIGWVYYFPGNL</sequence>
<dbReference type="GO" id="GO:0016020">
    <property type="term" value="C:membrane"/>
    <property type="evidence" value="ECO:0007669"/>
    <property type="project" value="UniProtKB-SubCell"/>
</dbReference>
<dbReference type="STRING" id="1399797.GCA_000518285_00216"/>
<feature type="transmembrane region" description="Helical" evidence="5">
    <location>
        <begin position="349"/>
        <end position="366"/>
    </location>
</feature>
<feature type="transmembrane region" description="Helical" evidence="5">
    <location>
        <begin position="170"/>
        <end position="194"/>
    </location>
</feature>
<accession>A0A2S5RDR6</accession>
<dbReference type="EMBL" id="PHNE01000002">
    <property type="protein sequence ID" value="PPE05461.1"/>
    <property type="molecule type" value="Genomic_DNA"/>
</dbReference>
<dbReference type="Proteomes" id="UP000237865">
    <property type="component" value="Unassembled WGS sequence"/>
</dbReference>
<keyword evidence="7" id="KW-1185">Reference proteome</keyword>
<keyword evidence="2 5" id="KW-0812">Transmembrane</keyword>
<dbReference type="SUPFAM" id="SSF144091">
    <property type="entry name" value="Rhomboid-like"/>
    <property type="match status" value="1"/>
</dbReference>
<name>A0A2S5RDR6_9MOLU</name>
<feature type="transmembrane region" description="Helical" evidence="5">
    <location>
        <begin position="296"/>
        <end position="314"/>
    </location>
</feature>
<proteinExistence type="predicted"/>
<evidence type="ECO:0000256" key="1">
    <source>
        <dbReference type="ARBA" id="ARBA00004141"/>
    </source>
</evidence>
<protein>
    <submittedName>
        <fullName evidence="6">Uncharacterized protein</fullName>
    </submittedName>
</protein>
<evidence type="ECO:0000256" key="3">
    <source>
        <dbReference type="ARBA" id="ARBA00022989"/>
    </source>
</evidence>
<comment type="subcellular location">
    <subcellularLocation>
        <location evidence="1">Membrane</location>
        <topology evidence="1">Multi-pass membrane protein</topology>
    </subcellularLocation>
</comment>
<organism evidence="6 7">
    <name type="scientific">Williamsoniiplasma lucivorax</name>
    <dbReference type="NCBI Taxonomy" id="209274"/>
    <lineage>
        <taxon>Bacteria</taxon>
        <taxon>Bacillati</taxon>
        <taxon>Mycoplasmatota</taxon>
        <taxon>Mollicutes</taxon>
        <taxon>Entomoplasmatales</taxon>
        <taxon>Williamsoniiplasma</taxon>
    </lineage>
</organism>
<dbReference type="AlphaFoldDB" id="A0A2S5RDR6"/>
<keyword evidence="4 5" id="KW-0472">Membrane</keyword>
<comment type="caution">
    <text evidence="6">The sequence shown here is derived from an EMBL/GenBank/DDBJ whole genome shotgun (WGS) entry which is preliminary data.</text>
</comment>
<reference evidence="6 7" key="1">
    <citation type="submission" date="2017-11" db="EMBL/GenBank/DDBJ databases">
        <title>Genome sequence of Entomoplasma lucivorax PIPN-2 (ATCC 49196).</title>
        <authorList>
            <person name="Lo W.-S."/>
            <person name="Gasparich G.E."/>
            <person name="Kuo C.-H."/>
        </authorList>
    </citation>
    <scope>NUCLEOTIDE SEQUENCE [LARGE SCALE GENOMIC DNA]</scope>
    <source>
        <strain evidence="6 7">PIPN-2</strain>
    </source>
</reference>
<dbReference type="RefSeq" id="WP_028126377.1">
    <property type="nucleotide sequence ID" value="NZ_PHNE01000002.1"/>
</dbReference>
<evidence type="ECO:0000256" key="5">
    <source>
        <dbReference type="SAM" id="Phobius"/>
    </source>
</evidence>
<feature type="transmembrane region" description="Helical" evidence="5">
    <location>
        <begin position="271"/>
        <end position="290"/>
    </location>
</feature>
<dbReference type="Gene3D" id="1.20.1540.10">
    <property type="entry name" value="Rhomboid-like"/>
    <property type="match status" value="1"/>
</dbReference>
<gene>
    <name evidence="6" type="ORF">ELUCI_v1c05540</name>
</gene>
<evidence type="ECO:0000313" key="7">
    <source>
        <dbReference type="Proteomes" id="UP000237865"/>
    </source>
</evidence>